<feature type="chain" id="PRO_5045035646" description="Deoxyribonuclease NucA/NucB domain-containing protein" evidence="2">
    <location>
        <begin position="29"/>
        <end position="434"/>
    </location>
</feature>
<name>A0ABM8A1I2_STRNI</name>
<dbReference type="InterPro" id="IPR029476">
    <property type="entry name" value="DNase_NucA_NucB"/>
</dbReference>
<organism evidence="4 5">
    <name type="scientific">Streptomyces nigrescens</name>
    <dbReference type="NCBI Taxonomy" id="1920"/>
    <lineage>
        <taxon>Bacteria</taxon>
        <taxon>Bacillati</taxon>
        <taxon>Actinomycetota</taxon>
        <taxon>Actinomycetes</taxon>
        <taxon>Kitasatosporales</taxon>
        <taxon>Streptomycetaceae</taxon>
        <taxon>Streptomyces</taxon>
    </lineage>
</organism>
<evidence type="ECO:0000256" key="1">
    <source>
        <dbReference type="SAM" id="MobiDB-lite"/>
    </source>
</evidence>
<feature type="signal peptide" evidence="2">
    <location>
        <begin position="1"/>
        <end position="28"/>
    </location>
</feature>
<evidence type="ECO:0000259" key="3">
    <source>
        <dbReference type="Pfam" id="PF14040"/>
    </source>
</evidence>
<gene>
    <name evidence="4" type="ORF">HEK616_59800</name>
</gene>
<evidence type="ECO:0000313" key="5">
    <source>
        <dbReference type="Proteomes" id="UP001059597"/>
    </source>
</evidence>
<proteinExistence type="predicted"/>
<dbReference type="Pfam" id="PF14040">
    <property type="entry name" value="DNase_NucA_NucB"/>
    <property type="match status" value="1"/>
</dbReference>
<evidence type="ECO:0000313" key="4">
    <source>
        <dbReference type="EMBL" id="BDM72493.1"/>
    </source>
</evidence>
<reference evidence="4" key="1">
    <citation type="submission" date="2022-06" db="EMBL/GenBank/DDBJ databases">
        <title>Complete genome sequence of Streptomyces nigrescens HEK616.</title>
        <authorList>
            <person name="Asamizu S."/>
            <person name="Onaka H."/>
        </authorList>
    </citation>
    <scope>NUCLEOTIDE SEQUENCE</scope>
    <source>
        <strain evidence="4">HEK616</strain>
    </source>
</reference>
<dbReference type="EMBL" id="AP026073">
    <property type="protein sequence ID" value="BDM72493.1"/>
    <property type="molecule type" value="Genomic_DNA"/>
</dbReference>
<keyword evidence="5" id="KW-1185">Reference proteome</keyword>
<feature type="region of interest" description="Disordered" evidence="1">
    <location>
        <begin position="190"/>
        <end position="217"/>
    </location>
</feature>
<feature type="domain" description="Deoxyribonuclease NucA/NucB" evidence="3">
    <location>
        <begin position="353"/>
        <end position="430"/>
    </location>
</feature>
<sequence length="434" mass="47236">MTRHLPFARRARLLVVAGALLLASAPSAASATGSPAPGHGLSTPAVTFVPAATLPSEALRDLNHPVPLDEYRPDTGAAASTLAPRATRSAVAAGNEQTDLREQCTKHREAAASKGWLKSRFETCQHRPFDLVVRDMRGTQEIGRLWFDVWVLGFATDGARRVDFVSSIENIRVQTAPGSGADARNWTVGQYFSHTSGSPSGDPSSTVTPPKKESRDELLGAWDKQPQWTLTYTSPDAGPQWSKGNLQLVESLIMTELTVNAPDVAPYNQVDAYHSNVRFDYAGPIAGKHKGTVFTEGRAELALSLKDPAVNESAQHILDAQKNPERTFPSWPGKSVPGAKEPLHRLIDTKKQEANREKSISECTKVWGNYSGTPLQCDEYPFASTREGSNKGDNRYSVRLIDGADNETGGRRLNSVYTANRILDGDPFFVKITS</sequence>
<protein>
    <recommendedName>
        <fullName evidence="3">Deoxyribonuclease NucA/NucB domain-containing protein</fullName>
    </recommendedName>
</protein>
<accession>A0ABM8A1I2</accession>
<keyword evidence="2" id="KW-0732">Signal</keyword>
<evidence type="ECO:0000256" key="2">
    <source>
        <dbReference type="SAM" id="SignalP"/>
    </source>
</evidence>
<feature type="compositionally biased region" description="Low complexity" evidence="1">
    <location>
        <begin position="193"/>
        <end position="209"/>
    </location>
</feature>
<dbReference type="Proteomes" id="UP001059597">
    <property type="component" value="Chromosome"/>
</dbReference>